<evidence type="ECO:0000256" key="2">
    <source>
        <dbReference type="SAM" id="SignalP"/>
    </source>
</evidence>
<organism evidence="3 4">
    <name type="scientific">Pseudomonas putida</name>
    <name type="common">Arthrobacter siderocapsulatus</name>
    <dbReference type="NCBI Taxonomy" id="303"/>
    <lineage>
        <taxon>Bacteria</taxon>
        <taxon>Pseudomonadati</taxon>
        <taxon>Pseudomonadota</taxon>
        <taxon>Gammaproteobacteria</taxon>
        <taxon>Pseudomonadales</taxon>
        <taxon>Pseudomonadaceae</taxon>
        <taxon>Pseudomonas</taxon>
    </lineage>
</organism>
<evidence type="ECO:0000313" key="4">
    <source>
        <dbReference type="Proteomes" id="UP000185146"/>
    </source>
</evidence>
<evidence type="ECO:0000256" key="1">
    <source>
        <dbReference type="SAM" id="Coils"/>
    </source>
</evidence>
<dbReference type="AlphaFoldDB" id="A0A1L5PVU8"/>
<dbReference type="EMBL" id="CP018743">
    <property type="protein sequence ID" value="APO84297.1"/>
    <property type="molecule type" value="Genomic_DNA"/>
</dbReference>
<sequence>MKASKLAALALAAMLFPALAFAQQDASATKPTQQSINIEQFDQEMAKAQENLKNMQEQMSLIQKTTDPAQRQKLMQQHEAMMQHGMQMMSGMWGDGMMGCCGGSKMGRHMMGGDHMMGNGHMMGWGQMGSHYSQMTPEQMKQHQYMMDRYMGMQQMMMDQMMQHQQHMGTPIH</sequence>
<evidence type="ECO:0000313" key="3">
    <source>
        <dbReference type="EMBL" id="APO84297.1"/>
    </source>
</evidence>
<protein>
    <submittedName>
        <fullName evidence="3">Uncharacterized protein</fullName>
    </submittedName>
</protein>
<proteinExistence type="predicted"/>
<dbReference type="RefSeq" id="WP_075046333.1">
    <property type="nucleotide sequence ID" value="NZ_CP018743.1"/>
</dbReference>
<accession>A0A1L5PVU8</accession>
<reference evidence="3 4" key="1">
    <citation type="submission" date="2016-12" db="EMBL/GenBank/DDBJ databases">
        <title>Draft Genome Sequence of Mercury Resistant Pseudomonas DRA525.</title>
        <authorList>
            <person name="Drace K.M."/>
        </authorList>
    </citation>
    <scope>NUCLEOTIDE SEQUENCE [LARGE SCALE GENOMIC DNA]</scope>
    <source>
        <strain evidence="3 4">DRA525</strain>
    </source>
</reference>
<keyword evidence="1" id="KW-0175">Coiled coil</keyword>
<feature type="coiled-coil region" evidence="1">
    <location>
        <begin position="38"/>
        <end position="65"/>
    </location>
</feature>
<name>A0A1L5PVU8_PSEPU</name>
<feature type="chain" id="PRO_5012159639" evidence="2">
    <location>
        <begin position="23"/>
        <end position="173"/>
    </location>
</feature>
<keyword evidence="2" id="KW-0732">Signal</keyword>
<feature type="signal peptide" evidence="2">
    <location>
        <begin position="1"/>
        <end position="22"/>
    </location>
</feature>
<gene>
    <name evidence="3" type="ORF">BL240_23765</name>
</gene>
<dbReference type="Proteomes" id="UP000185146">
    <property type="component" value="Chromosome"/>
</dbReference>